<keyword evidence="9" id="KW-1185">Reference proteome</keyword>
<keyword evidence="4 6" id="KW-0472">Membrane</keyword>
<dbReference type="OMA" id="MYGVYTI"/>
<dbReference type="InterPro" id="IPR037185">
    <property type="entry name" value="EmrE-like"/>
</dbReference>
<proteinExistence type="predicted"/>
<dbReference type="OrthoDB" id="1436450at2759"/>
<gene>
    <name evidence="8" type="ORF">PCON_09583</name>
</gene>
<dbReference type="Proteomes" id="UP000018144">
    <property type="component" value="Unassembled WGS sequence"/>
</dbReference>
<dbReference type="eggNOG" id="KOG2765">
    <property type="taxonomic scope" value="Eukaryota"/>
</dbReference>
<name>U4L1Q4_PYROM</name>
<evidence type="ECO:0000313" key="8">
    <source>
        <dbReference type="EMBL" id="CCX09990.1"/>
    </source>
</evidence>
<comment type="subcellular location">
    <subcellularLocation>
        <location evidence="1">Membrane</location>
        <topology evidence="1">Multi-pass membrane protein</topology>
    </subcellularLocation>
</comment>
<keyword evidence="3 6" id="KW-1133">Transmembrane helix</keyword>
<reference evidence="8 9" key="1">
    <citation type="journal article" date="2013" name="PLoS Genet.">
        <title>The genome and development-dependent transcriptomes of Pyronema confluens: a window into fungal evolution.</title>
        <authorList>
            <person name="Traeger S."/>
            <person name="Altegoer F."/>
            <person name="Freitag M."/>
            <person name="Gabaldon T."/>
            <person name="Kempken F."/>
            <person name="Kumar A."/>
            <person name="Marcet-Houben M."/>
            <person name="Poggeler S."/>
            <person name="Stajich J.E."/>
            <person name="Nowrousian M."/>
        </authorList>
    </citation>
    <scope>NUCLEOTIDE SEQUENCE [LARGE SCALE GENOMIC DNA]</scope>
    <source>
        <strain evidence="9">CBS 100304</strain>
        <tissue evidence="8">Vegetative mycelium</tissue>
    </source>
</reference>
<evidence type="ECO:0000256" key="6">
    <source>
        <dbReference type="SAM" id="Phobius"/>
    </source>
</evidence>
<feature type="transmembrane region" description="Helical" evidence="6">
    <location>
        <begin position="165"/>
        <end position="183"/>
    </location>
</feature>
<protein>
    <submittedName>
        <fullName evidence="8">Similar to Uncharacterized vacuolar membrane protein YML018C acc. no. Q03730</fullName>
    </submittedName>
</protein>
<feature type="region of interest" description="Disordered" evidence="5">
    <location>
        <begin position="1"/>
        <end position="41"/>
    </location>
</feature>
<feature type="transmembrane region" description="Helical" evidence="6">
    <location>
        <begin position="64"/>
        <end position="85"/>
    </location>
</feature>
<evidence type="ECO:0000256" key="2">
    <source>
        <dbReference type="ARBA" id="ARBA00022692"/>
    </source>
</evidence>
<feature type="transmembrane region" description="Helical" evidence="6">
    <location>
        <begin position="370"/>
        <end position="391"/>
    </location>
</feature>
<dbReference type="EMBL" id="HF935502">
    <property type="protein sequence ID" value="CCX09990.1"/>
    <property type="molecule type" value="Genomic_DNA"/>
</dbReference>
<feature type="transmembrane region" description="Helical" evidence="6">
    <location>
        <begin position="342"/>
        <end position="363"/>
    </location>
</feature>
<organism evidence="8 9">
    <name type="scientific">Pyronema omphalodes (strain CBS 100304)</name>
    <name type="common">Pyronema confluens</name>
    <dbReference type="NCBI Taxonomy" id="1076935"/>
    <lineage>
        <taxon>Eukaryota</taxon>
        <taxon>Fungi</taxon>
        <taxon>Dikarya</taxon>
        <taxon>Ascomycota</taxon>
        <taxon>Pezizomycotina</taxon>
        <taxon>Pezizomycetes</taxon>
        <taxon>Pezizales</taxon>
        <taxon>Pyronemataceae</taxon>
        <taxon>Pyronema</taxon>
    </lineage>
</organism>
<dbReference type="AlphaFoldDB" id="U4L1Q4"/>
<evidence type="ECO:0000259" key="7">
    <source>
        <dbReference type="Pfam" id="PF00892"/>
    </source>
</evidence>
<feature type="transmembrane region" description="Helical" evidence="6">
    <location>
        <begin position="189"/>
        <end position="210"/>
    </location>
</feature>
<feature type="compositionally biased region" description="Polar residues" evidence="5">
    <location>
        <begin position="8"/>
        <end position="20"/>
    </location>
</feature>
<dbReference type="SUPFAM" id="SSF103481">
    <property type="entry name" value="Multidrug resistance efflux transporter EmrE"/>
    <property type="match status" value="1"/>
</dbReference>
<evidence type="ECO:0000256" key="1">
    <source>
        <dbReference type="ARBA" id="ARBA00004141"/>
    </source>
</evidence>
<evidence type="ECO:0000256" key="5">
    <source>
        <dbReference type="SAM" id="MobiDB-lite"/>
    </source>
</evidence>
<feature type="transmembrane region" description="Helical" evidence="6">
    <location>
        <begin position="276"/>
        <end position="294"/>
    </location>
</feature>
<dbReference type="PANTHER" id="PTHR23051:SF0">
    <property type="entry name" value="SOLUTE CARRIER FAMILY 35 MEMBER F5"/>
    <property type="match status" value="1"/>
</dbReference>
<dbReference type="GO" id="GO:0000329">
    <property type="term" value="C:fungal-type vacuole membrane"/>
    <property type="evidence" value="ECO:0007669"/>
    <property type="project" value="TreeGrafter"/>
</dbReference>
<feature type="transmembrane region" description="Helical" evidence="6">
    <location>
        <begin position="97"/>
        <end position="115"/>
    </location>
</feature>
<dbReference type="PANTHER" id="PTHR23051">
    <property type="entry name" value="SOLUTE CARRIER FAMILY 35, MEMBER F5"/>
    <property type="match status" value="1"/>
</dbReference>
<keyword evidence="2 6" id="KW-0812">Transmembrane</keyword>
<feature type="transmembrane region" description="Helical" evidence="6">
    <location>
        <begin position="397"/>
        <end position="413"/>
    </location>
</feature>
<dbReference type="Pfam" id="PF00892">
    <property type="entry name" value="EamA"/>
    <property type="match status" value="1"/>
</dbReference>
<feature type="transmembrane region" description="Helical" evidence="6">
    <location>
        <begin position="306"/>
        <end position="330"/>
    </location>
</feature>
<evidence type="ECO:0000313" key="9">
    <source>
        <dbReference type="Proteomes" id="UP000018144"/>
    </source>
</evidence>
<dbReference type="InterPro" id="IPR000620">
    <property type="entry name" value="EamA_dom"/>
</dbReference>
<evidence type="ECO:0000256" key="4">
    <source>
        <dbReference type="ARBA" id="ARBA00023136"/>
    </source>
</evidence>
<feature type="domain" description="EamA" evidence="7">
    <location>
        <begin position="173"/>
        <end position="238"/>
    </location>
</feature>
<evidence type="ECO:0000256" key="3">
    <source>
        <dbReference type="ARBA" id="ARBA00022989"/>
    </source>
</evidence>
<feature type="transmembrane region" description="Helical" evidence="6">
    <location>
        <begin position="217"/>
        <end position="236"/>
    </location>
</feature>
<accession>U4L1Q4</accession>
<sequence>MTILPATQPESNGMNENGASTRRRFGDDTGSSEPLLRGRTNHATKRKGKEWRIIPTGERARKNFGMALLGVVVFAWVSSNFLTHAIFADDSYSKPCFITYLNTSMFCLYLIPSGVRELLRRRREKLGTDVAVAGIDSGSGEEGYGSGEEVIEEGGKEDKLNTRETMRLSAEFCLIWFFANYFNSYCLKFTSVSSATILSSTSSMFTLLLGTLLRIEIFTSTKFLSVIASLIGIYLISTTDLSPASPSDAVPPSNINDVSAMDDVIRSPLQILMGDSMALLSAFSYATYITLLKLRIGSESRINMQLFFGFVGLFNVLFLWPLLIILHFTGIEPFELPPESRVWAIILVNASITLTSDFCWAYAMLLTTPLVVTVGLSLTIPLSLMGQMVLYGTEMGPGYWLGAGAVFVAFWVLSREENAVEGEGEGGRAE</sequence>